<keyword evidence="2" id="KW-1185">Reference proteome</keyword>
<gene>
    <name evidence="1" type="ORF">G0U57_008941</name>
</gene>
<dbReference type="OrthoDB" id="9902521at2759"/>
<dbReference type="AlphaFoldDB" id="A0A8T1SH81"/>
<evidence type="ECO:0000313" key="1">
    <source>
        <dbReference type="EMBL" id="KAG6927985.1"/>
    </source>
</evidence>
<sequence length="118" mass="13842">MIRGMERLSCEERLTRLGLFSLEKRQLRGDTIEVYKIMTSVEKVDKKVLFTTSHNTRTRGHQMKRIGSRFKTNKRKSFFTQCTVNLWNSLPEDVVKAKTITGLKKKLDKFMEDRSING</sequence>
<name>A0A8T1SH81_CHESE</name>
<protein>
    <submittedName>
        <fullName evidence="1">Uncharacterized protein</fullName>
    </submittedName>
</protein>
<dbReference type="EMBL" id="JAHGAV010000233">
    <property type="protein sequence ID" value="KAG6927985.1"/>
    <property type="molecule type" value="Genomic_DNA"/>
</dbReference>
<dbReference type="Proteomes" id="UP000765507">
    <property type="component" value="Unassembled WGS sequence"/>
</dbReference>
<proteinExistence type="predicted"/>
<accession>A0A8T1SH81</accession>
<feature type="non-terminal residue" evidence="1">
    <location>
        <position position="1"/>
    </location>
</feature>
<evidence type="ECO:0000313" key="2">
    <source>
        <dbReference type="Proteomes" id="UP000765507"/>
    </source>
</evidence>
<comment type="caution">
    <text evidence="1">The sequence shown here is derived from an EMBL/GenBank/DDBJ whole genome shotgun (WGS) entry which is preliminary data.</text>
</comment>
<reference evidence="1 2" key="1">
    <citation type="journal article" date="2020" name="G3 (Bethesda)">
        <title>Draft Genome of the Common Snapping Turtle, Chelydra serpentina, a Model for Phenotypic Plasticity in Reptiles.</title>
        <authorList>
            <person name="Das D."/>
            <person name="Singh S.K."/>
            <person name="Bierstedt J."/>
            <person name="Erickson A."/>
            <person name="Galli G.L.J."/>
            <person name="Crossley D.A. 2nd"/>
            <person name="Rhen T."/>
        </authorList>
    </citation>
    <scope>NUCLEOTIDE SEQUENCE [LARGE SCALE GENOMIC DNA]</scope>
    <source>
        <strain evidence="1">KW</strain>
    </source>
</reference>
<organism evidence="1 2">
    <name type="scientific">Chelydra serpentina</name>
    <name type="common">Snapping turtle</name>
    <name type="synonym">Testudo serpentina</name>
    <dbReference type="NCBI Taxonomy" id="8475"/>
    <lineage>
        <taxon>Eukaryota</taxon>
        <taxon>Metazoa</taxon>
        <taxon>Chordata</taxon>
        <taxon>Craniata</taxon>
        <taxon>Vertebrata</taxon>
        <taxon>Euteleostomi</taxon>
        <taxon>Archelosauria</taxon>
        <taxon>Testudinata</taxon>
        <taxon>Testudines</taxon>
        <taxon>Cryptodira</taxon>
        <taxon>Durocryptodira</taxon>
        <taxon>Americhelydia</taxon>
        <taxon>Chelydroidea</taxon>
        <taxon>Chelydridae</taxon>
        <taxon>Chelydra</taxon>
    </lineage>
</organism>